<dbReference type="PANTHER" id="PTHR33744">
    <property type="entry name" value="CARBOHYDRATE DIACID REGULATOR"/>
    <property type="match status" value="1"/>
</dbReference>
<dbReference type="RefSeq" id="WP_042284442.1">
    <property type="nucleotide sequence ID" value="NZ_BAZE01000010.1"/>
</dbReference>
<organism evidence="3 4">
    <name type="scientific">Nocardiopsis alba</name>
    <dbReference type="NCBI Taxonomy" id="53437"/>
    <lineage>
        <taxon>Bacteria</taxon>
        <taxon>Bacillati</taxon>
        <taxon>Actinomycetota</taxon>
        <taxon>Actinomycetes</taxon>
        <taxon>Streptosporangiales</taxon>
        <taxon>Nocardiopsidaceae</taxon>
        <taxon>Nocardiopsis</taxon>
    </lineage>
</organism>
<dbReference type="InterPro" id="IPR042070">
    <property type="entry name" value="PucR_C-HTH_sf"/>
</dbReference>
<dbReference type="PANTHER" id="PTHR33744:SF17">
    <property type="entry name" value="CONSERVED PROTEIN"/>
    <property type="match status" value="1"/>
</dbReference>
<name>A0A7K2IRL7_9ACTN</name>
<comment type="caution">
    <text evidence="3">The sequence shown here is derived from an EMBL/GenBank/DDBJ whole genome shotgun (WGS) entry which is preliminary data.</text>
</comment>
<dbReference type="InterPro" id="IPR025736">
    <property type="entry name" value="PucR_C-HTH_dom"/>
</dbReference>
<feature type="domain" description="PucR C-terminal helix-turn-helix" evidence="1">
    <location>
        <begin position="461"/>
        <end position="518"/>
    </location>
</feature>
<accession>A0A7K2IRL7</accession>
<proteinExistence type="predicted"/>
<dbReference type="Proteomes" id="UP001585053">
    <property type="component" value="Unassembled WGS sequence"/>
</dbReference>
<dbReference type="Pfam" id="PF13556">
    <property type="entry name" value="HTH_30"/>
    <property type="match status" value="1"/>
</dbReference>
<evidence type="ECO:0000313" key="5">
    <source>
        <dbReference type="Proteomes" id="UP001585053"/>
    </source>
</evidence>
<gene>
    <name evidence="3" type="ORF">GTW20_09765</name>
    <name evidence="2" type="ORF">VSQ78_22365</name>
</gene>
<reference evidence="3 4" key="1">
    <citation type="journal article" date="2019" name="Nat. Commun.">
        <title>The antimicrobial potential of Streptomyces from insect microbiomes.</title>
        <authorList>
            <person name="Chevrette M.G."/>
            <person name="Carlson C.M."/>
            <person name="Ortega H.E."/>
            <person name="Thomas C."/>
            <person name="Ananiev G.E."/>
            <person name="Barns K.J."/>
            <person name="Book A.J."/>
            <person name="Cagnazzo J."/>
            <person name="Carlos C."/>
            <person name="Flanigan W."/>
            <person name="Grubbs K.J."/>
            <person name="Horn H.A."/>
            <person name="Hoffmann F.M."/>
            <person name="Klassen J.L."/>
            <person name="Knack J.J."/>
            <person name="Lewin G.R."/>
            <person name="McDonald B.R."/>
            <person name="Muller L."/>
            <person name="Melo W.G.P."/>
            <person name="Pinto-Tomas A.A."/>
            <person name="Schmitz A."/>
            <person name="Wendt-Pienkowski E."/>
            <person name="Wildman S."/>
            <person name="Zhao M."/>
            <person name="Zhang F."/>
            <person name="Bugni T.S."/>
            <person name="Andes D.R."/>
            <person name="Pupo M.T."/>
            <person name="Currie C.R."/>
        </authorList>
    </citation>
    <scope>NUCLEOTIDE SEQUENCE [LARGE SCALE GENOMIC DNA]</scope>
    <source>
        <strain evidence="3 4">SID5840</strain>
    </source>
</reference>
<keyword evidence="5" id="KW-1185">Reference proteome</keyword>
<evidence type="ECO:0000313" key="3">
    <source>
        <dbReference type="EMBL" id="MYR32553.1"/>
    </source>
</evidence>
<dbReference type="EMBL" id="JAYMRS010000011">
    <property type="protein sequence ID" value="MFB8770453.1"/>
    <property type="molecule type" value="Genomic_DNA"/>
</dbReference>
<dbReference type="AlphaFoldDB" id="A0A7K2IRL7"/>
<dbReference type="Gene3D" id="1.10.10.2840">
    <property type="entry name" value="PucR C-terminal helix-turn-helix domain"/>
    <property type="match status" value="1"/>
</dbReference>
<evidence type="ECO:0000313" key="2">
    <source>
        <dbReference type="EMBL" id="MFB8770453.1"/>
    </source>
</evidence>
<evidence type="ECO:0000313" key="4">
    <source>
        <dbReference type="Proteomes" id="UP000467124"/>
    </source>
</evidence>
<sequence length="523" mass="56088">MVLLDRLVTILGTYGTRLVGPRPSPETVLRGVALHDPGVPGREKGDVLLAMGVSDPAHAVALAERARAMAVVVRPPHVPEAAESGEPYVEAAEAAREHGIALLVVDTSVSWGQVAGVVYGLVLEGGETEAGRGPADLPALADTIASQVGGAVTIEDPRYRLLAYSDRQTDADRARLDTILGRRVSDEMQRHLERQGVTAHLESSNEPLFLPPEPSLGLGGRTAVAVRVGREFLGSLWTSCERPLDPERSTLLTEGARTVALHMLRTRVSADLERQVESDLVNRLLAGAMDPTEAAGRLGLAATPHRVVALQAHTSDERHSATLLTFERATTGFGWSRPGRSTVFGSTVYTVLPCGADPAPARAWVAETTRGLPPHVVVNAGIGGPADLARLPASRREADESLALHADRPDGTDRPAVAYDESWDEVLVHRLRMASASGRRPADGPVADLTRYDAEHGTRYAETLRAWLGAQGDPNRAAHELGVHPNTIRHRMRRMADVTALRLDDPRARLALAITLEAYAENP</sequence>
<protein>
    <submittedName>
        <fullName evidence="2">Helix-turn-helix domain-containing protein</fullName>
    </submittedName>
    <submittedName>
        <fullName evidence="3">PucR family transcriptional regulator</fullName>
    </submittedName>
</protein>
<dbReference type="EMBL" id="WWHY01000001">
    <property type="protein sequence ID" value="MYR32553.1"/>
    <property type="molecule type" value="Genomic_DNA"/>
</dbReference>
<reference evidence="2 5" key="2">
    <citation type="submission" date="2024-01" db="EMBL/GenBank/DDBJ databases">
        <title>Genome mining of biosynthetic gene clusters to explore secondary metabolites of Streptomyces sp.</title>
        <authorList>
            <person name="Baig A."/>
            <person name="Ajitkumar Shintre N."/>
            <person name="Kumar H."/>
            <person name="Anbarasu A."/>
            <person name="Ramaiah S."/>
        </authorList>
    </citation>
    <scope>NUCLEOTIDE SEQUENCE [LARGE SCALE GENOMIC DNA]</scope>
    <source>
        <strain evidence="2 5">A01</strain>
    </source>
</reference>
<dbReference type="GeneID" id="91393043"/>
<dbReference type="InterPro" id="IPR051448">
    <property type="entry name" value="CdaR-like_regulators"/>
</dbReference>
<dbReference type="Proteomes" id="UP000467124">
    <property type="component" value="Unassembled WGS sequence"/>
</dbReference>
<evidence type="ECO:0000259" key="1">
    <source>
        <dbReference type="Pfam" id="PF13556"/>
    </source>
</evidence>